<comment type="similarity">
    <text evidence="1 5">Belongs to the CoaE family.</text>
</comment>
<comment type="pathway">
    <text evidence="5">Cofactor biosynthesis; coenzyme A biosynthesis; CoA from (R)-pantothenate: step 5/5.</text>
</comment>
<accession>L0EWX2</accession>
<organism evidence="7 8">
    <name type="scientific">Liberibacter crescens (strain BT-1)</name>
    <dbReference type="NCBI Taxonomy" id="1215343"/>
    <lineage>
        <taxon>Bacteria</taxon>
        <taxon>Pseudomonadati</taxon>
        <taxon>Pseudomonadota</taxon>
        <taxon>Alphaproteobacteria</taxon>
        <taxon>Hyphomicrobiales</taxon>
        <taxon>Rhizobiaceae</taxon>
        <taxon>Liberibacter</taxon>
    </lineage>
</organism>
<evidence type="ECO:0000256" key="6">
    <source>
        <dbReference type="NCBIfam" id="TIGR00152"/>
    </source>
</evidence>
<dbReference type="HOGENOM" id="CLU_057180_3_0_5"/>
<keyword evidence="3 5" id="KW-0067">ATP-binding</keyword>
<evidence type="ECO:0000256" key="3">
    <source>
        <dbReference type="ARBA" id="ARBA00022840"/>
    </source>
</evidence>
<evidence type="ECO:0000256" key="2">
    <source>
        <dbReference type="ARBA" id="ARBA00022741"/>
    </source>
</evidence>
<dbReference type="GO" id="GO:0005524">
    <property type="term" value="F:ATP binding"/>
    <property type="evidence" value="ECO:0007669"/>
    <property type="project" value="UniProtKB-UniRule"/>
</dbReference>
<sequence>MIILGITGSIGTGKTTVSNFFKENGVSVISADDIVNDLYQGSAVTVIENNFPGSTKDNKVDKEILFKKLNEEPEKFKILENIIHPMIRIREREILKDFFYRGEKIVVFESPLLFETRRESFFDKIILVHCSLDIQRSRVLARENFTEEKFFLILSRQIDAKYKILRVDYIINTQESFDKTRDDVCNILNDIYRTYNLKKKNA</sequence>
<dbReference type="eggNOG" id="COG0237">
    <property type="taxonomic scope" value="Bacteria"/>
</dbReference>
<dbReference type="HAMAP" id="MF_00376">
    <property type="entry name" value="Dephospho_CoA_kinase"/>
    <property type="match status" value="1"/>
</dbReference>
<dbReference type="EMBL" id="CP003789">
    <property type="protein sequence ID" value="AGA65365.1"/>
    <property type="molecule type" value="Genomic_DNA"/>
</dbReference>
<dbReference type="KEGG" id="lcc:B488_13730"/>
<comment type="function">
    <text evidence="5">Catalyzes the phosphorylation of the 3'-hydroxyl group of dephosphocoenzyme A to form coenzyme A.</text>
</comment>
<evidence type="ECO:0000256" key="5">
    <source>
        <dbReference type="HAMAP-Rule" id="MF_00376"/>
    </source>
</evidence>
<dbReference type="CDD" id="cd02022">
    <property type="entry name" value="DPCK"/>
    <property type="match status" value="1"/>
</dbReference>
<dbReference type="AlphaFoldDB" id="L0EWX2"/>
<dbReference type="GO" id="GO:0004140">
    <property type="term" value="F:dephospho-CoA kinase activity"/>
    <property type="evidence" value="ECO:0007669"/>
    <property type="project" value="UniProtKB-UniRule"/>
</dbReference>
<dbReference type="PROSITE" id="PS51219">
    <property type="entry name" value="DPCK"/>
    <property type="match status" value="1"/>
</dbReference>
<keyword evidence="5 7" id="KW-0808">Transferase</keyword>
<dbReference type="STRING" id="1215343.B488_13730"/>
<dbReference type="PANTHER" id="PTHR10695:SF46">
    <property type="entry name" value="BIFUNCTIONAL COENZYME A SYNTHASE-RELATED"/>
    <property type="match status" value="1"/>
</dbReference>
<dbReference type="NCBIfam" id="TIGR00152">
    <property type="entry name" value="dephospho-CoA kinase"/>
    <property type="match status" value="1"/>
</dbReference>
<dbReference type="UniPathway" id="UPA00241">
    <property type="reaction ID" value="UER00356"/>
</dbReference>
<proteinExistence type="inferred from homology"/>
<evidence type="ECO:0000313" key="7">
    <source>
        <dbReference type="EMBL" id="AGA65365.1"/>
    </source>
</evidence>
<dbReference type="Gene3D" id="3.40.50.300">
    <property type="entry name" value="P-loop containing nucleotide triphosphate hydrolases"/>
    <property type="match status" value="1"/>
</dbReference>
<dbReference type="EC" id="2.7.1.24" evidence="5 6"/>
<protein>
    <recommendedName>
        <fullName evidence="5 6">Dephospho-CoA kinase</fullName>
        <ecNumber evidence="5 6">2.7.1.24</ecNumber>
    </recommendedName>
    <alternativeName>
        <fullName evidence="5">Dephosphocoenzyme A kinase</fullName>
    </alternativeName>
</protein>
<dbReference type="InterPro" id="IPR001977">
    <property type="entry name" value="Depp_CoAkinase"/>
</dbReference>
<evidence type="ECO:0000256" key="4">
    <source>
        <dbReference type="ARBA" id="ARBA00022993"/>
    </source>
</evidence>
<gene>
    <name evidence="5" type="primary">coaE</name>
    <name evidence="7" type="ordered locus">B488_13730</name>
</gene>
<keyword evidence="5" id="KW-0963">Cytoplasm</keyword>
<dbReference type="InterPro" id="IPR027417">
    <property type="entry name" value="P-loop_NTPase"/>
</dbReference>
<comment type="catalytic activity">
    <reaction evidence="5">
        <text>3'-dephospho-CoA + ATP = ADP + CoA + H(+)</text>
        <dbReference type="Rhea" id="RHEA:18245"/>
        <dbReference type="ChEBI" id="CHEBI:15378"/>
        <dbReference type="ChEBI" id="CHEBI:30616"/>
        <dbReference type="ChEBI" id="CHEBI:57287"/>
        <dbReference type="ChEBI" id="CHEBI:57328"/>
        <dbReference type="ChEBI" id="CHEBI:456216"/>
        <dbReference type="EC" id="2.7.1.24"/>
    </reaction>
</comment>
<evidence type="ECO:0000313" key="8">
    <source>
        <dbReference type="Proteomes" id="UP000010799"/>
    </source>
</evidence>
<keyword evidence="4 5" id="KW-0173">Coenzyme A biosynthesis</keyword>
<name>L0EWX2_LIBCB</name>
<dbReference type="SUPFAM" id="SSF52540">
    <property type="entry name" value="P-loop containing nucleoside triphosphate hydrolases"/>
    <property type="match status" value="1"/>
</dbReference>
<keyword evidence="2 5" id="KW-0547">Nucleotide-binding</keyword>
<reference evidence="7 8" key="1">
    <citation type="journal article" date="2012" name="Stand. Genomic Sci.">
        <title>Complete genome sequence of Liberibacter crescens BT-1.</title>
        <authorList>
            <person name="Leonard M.T."/>
            <person name="Fagen J.R."/>
            <person name="Davis-Richardson A.G."/>
            <person name="Davis M.J."/>
            <person name="Triplett E.W."/>
        </authorList>
    </citation>
    <scope>NUCLEOTIDE SEQUENCE [LARGE SCALE GENOMIC DNA]</scope>
    <source>
        <strain evidence="7 8">BT-1</strain>
    </source>
</reference>
<dbReference type="PANTHER" id="PTHR10695">
    <property type="entry name" value="DEPHOSPHO-COA KINASE-RELATED"/>
    <property type="match status" value="1"/>
</dbReference>
<dbReference type="Pfam" id="PF01121">
    <property type="entry name" value="CoaE"/>
    <property type="match status" value="1"/>
</dbReference>
<keyword evidence="8" id="KW-1185">Reference proteome</keyword>
<comment type="subcellular location">
    <subcellularLocation>
        <location evidence="5">Cytoplasm</location>
    </subcellularLocation>
</comment>
<dbReference type="PATRIC" id="fig|1215343.11.peg.1417"/>
<dbReference type="GO" id="GO:0015937">
    <property type="term" value="P:coenzyme A biosynthetic process"/>
    <property type="evidence" value="ECO:0007669"/>
    <property type="project" value="UniProtKB-UniRule"/>
</dbReference>
<keyword evidence="5 7" id="KW-0418">Kinase</keyword>
<feature type="binding site" evidence="5">
    <location>
        <begin position="11"/>
        <end position="16"/>
    </location>
    <ligand>
        <name>ATP</name>
        <dbReference type="ChEBI" id="CHEBI:30616"/>
    </ligand>
</feature>
<dbReference type="GO" id="GO:0005737">
    <property type="term" value="C:cytoplasm"/>
    <property type="evidence" value="ECO:0007669"/>
    <property type="project" value="UniProtKB-SubCell"/>
</dbReference>
<dbReference type="Proteomes" id="UP000010799">
    <property type="component" value="Chromosome"/>
</dbReference>
<evidence type="ECO:0000256" key="1">
    <source>
        <dbReference type="ARBA" id="ARBA00009018"/>
    </source>
</evidence>